<feature type="transmembrane region" description="Helical" evidence="8">
    <location>
        <begin position="119"/>
        <end position="137"/>
    </location>
</feature>
<keyword evidence="11" id="KW-1185">Reference proteome</keyword>
<dbReference type="KEGG" id="arep:ID810_11825"/>
<feature type="transmembrane region" description="Helical" evidence="8">
    <location>
        <begin position="178"/>
        <end position="200"/>
    </location>
</feature>
<dbReference type="GO" id="GO:0005886">
    <property type="term" value="C:plasma membrane"/>
    <property type="evidence" value="ECO:0007669"/>
    <property type="project" value="UniProtKB-SubCell"/>
</dbReference>
<feature type="domain" description="ABC transmembrane type-1" evidence="9">
    <location>
        <begin position="45"/>
        <end position="238"/>
    </location>
</feature>
<dbReference type="RefSeq" id="WP_166858163.1">
    <property type="nucleotide sequence ID" value="NZ_CP063989.1"/>
</dbReference>
<dbReference type="GO" id="GO:0048473">
    <property type="term" value="P:D-methionine transmembrane transport"/>
    <property type="evidence" value="ECO:0007669"/>
    <property type="project" value="TreeGrafter"/>
</dbReference>
<dbReference type="PANTHER" id="PTHR30450">
    <property type="entry name" value="ABC TRANSPORTER PERMEASE"/>
    <property type="match status" value="1"/>
</dbReference>
<feature type="transmembrane region" description="Helical" evidence="8">
    <location>
        <begin position="49"/>
        <end position="71"/>
    </location>
</feature>
<comment type="subcellular location">
    <subcellularLocation>
        <location evidence="1 8">Cell membrane</location>
        <topology evidence="1 8">Multi-pass membrane protein</topology>
    </subcellularLocation>
</comment>
<keyword evidence="7 8" id="KW-0472">Membrane</keyword>
<protein>
    <submittedName>
        <fullName evidence="10">ABC transporter permease</fullName>
    </submittedName>
</protein>
<keyword evidence="3 8" id="KW-0813">Transport</keyword>
<evidence type="ECO:0000256" key="7">
    <source>
        <dbReference type="ARBA" id="ARBA00023136"/>
    </source>
</evidence>
<accession>A0A7T0LKI5</accession>
<evidence type="ECO:0000313" key="10">
    <source>
        <dbReference type="EMBL" id="QPL05370.1"/>
    </source>
</evidence>
<dbReference type="Pfam" id="PF00528">
    <property type="entry name" value="BPD_transp_1"/>
    <property type="match status" value="1"/>
</dbReference>
<dbReference type="PANTHER" id="PTHR30450:SF1">
    <property type="entry name" value="D-METHIONINE TRANSPORT SYSTEM PERMEASE PROTEIN METI-RELATED"/>
    <property type="match status" value="1"/>
</dbReference>
<dbReference type="PROSITE" id="PS50928">
    <property type="entry name" value="ABC_TM1"/>
    <property type="match status" value="1"/>
</dbReference>
<feature type="transmembrane region" description="Helical" evidence="8">
    <location>
        <begin position="91"/>
        <end position="113"/>
    </location>
</feature>
<dbReference type="Proteomes" id="UP000594637">
    <property type="component" value="Chromosome"/>
</dbReference>
<evidence type="ECO:0000256" key="5">
    <source>
        <dbReference type="ARBA" id="ARBA00022692"/>
    </source>
</evidence>
<evidence type="ECO:0000256" key="3">
    <source>
        <dbReference type="ARBA" id="ARBA00022448"/>
    </source>
</evidence>
<proteinExistence type="inferred from homology"/>
<dbReference type="CDD" id="cd06261">
    <property type="entry name" value="TM_PBP2"/>
    <property type="match status" value="1"/>
</dbReference>
<evidence type="ECO:0000313" key="11">
    <source>
        <dbReference type="Proteomes" id="UP000594637"/>
    </source>
</evidence>
<dbReference type="InterPro" id="IPR035906">
    <property type="entry name" value="MetI-like_sf"/>
</dbReference>
<evidence type="ECO:0000256" key="6">
    <source>
        <dbReference type="ARBA" id="ARBA00022989"/>
    </source>
</evidence>
<keyword evidence="4" id="KW-1003">Cell membrane</keyword>
<dbReference type="AlphaFoldDB" id="A0A7T0LKI5"/>
<keyword evidence="5 8" id="KW-0812">Transmembrane</keyword>
<dbReference type="EMBL" id="CP063989">
    <property type="protein sequence ID" value="QPL05370.1"/>
    <property type="molecule type" value="Genomic_DNA"/>
</dbReference>
<reference evidence="10 11" key="1">
    <citation type="submission" date="2020-11" db="EMBL/GenBank/DDBJ databases">
        <title>Actinomyces sp. ZJ750.</title>
        <authorList>
            <person name="Zhou J."/>
        </authorList>
    </citation>
    <scope>NUCLEOTIDE SEQUENCE [LARGE SCALE GENOMIC DNA]</scope>
    <source>
        <strain evidence="10 11">ZJ750</strain>
    </source>
</reference>
<dbReference type="InterPro" id="IPR000515">
    <property type="entry name" value="MetI-like"/>
</dbReference>
<dbReference type="InterPro" id="IPR051322">
    <property type="entry name" value="AA_ABC_Transporter_Permease"/>
</dbReference>
<comment type="similarity">
    <text evidence="2">Belongs to the binding-protein-dependent transport system permease family. CysTW subfamily.</text>
</comment>
<dbReference type="NCBIfam" id="NF008049">
    <property type="entry name" value="PRK10782.1"/>
    <property type="match status" value="1"/>
</dbReference>
<dbReference type="Gene3D" id="1.10.3720.10">
    <property type="entry name" value="MetI-like"/>
    <property type="match status" value="1"/>
</dbReference>
<dbReference type="SUPFAM" id="SSF161098">
    <property type="entry name" value="MetI-like"/>
    <property type="match status" value="1"/>
</dbReference>
<keyword evidence="6 8" id="KW-1133">Transmembrane helix</keyword>
<organism evidence="10 11">
    <name type="scientific">Actinomyces respiraculi</name>
    <dbReference type="NCBI Taxonomy" id="2744574"/>
    <lineage>
        <taxon>Bacteria</taxon>
        <taxon>Bacillati</taxon>
        <taxon>Actinomycetota</taxon>
        <taxon>Actinomycetes</taxon>
        <taxon>Actinomycetales</taxon>
        <taxon>Actinomycetaceae</taxon>
        <taxon>Actinomyces</taxon>
    </lineage>
</organism>
<dbReference type="FunFam" id="1.10.3720.10:FF:000002">
    <property type="entry name" value="D-methionine ABC transporter permease MetI"/>
    <property type="match status" value="1"/>
</dbReference>
<feature type="transmembrane region" description="Helical" evidence="8">
    <location>
        <begin position="220"/>
        <end position="243"/>
    </location>
</feature>
<name>A0A7T0LKI5_9ACTO</name>
<sequence>MSTLPTPALSAHPAHPALSALTAAAAGDGTWFERNVIKQKLVTAILETLGMTFISGALAITFGLLLGLALVTTGARGQHRNRLLYETLSQLVNFGRSMPFIILLVAIIAFTRLIVGTSIGWEAACVPLTVGAIPFYARLVENAIAEVDEGKVEAALMMGATPTQITWGVLVREALPGLISAGTVTFITLLGYSAMAGTVGGGGLGDLAIQYGHNRNWTDVIILTVVIIAIIVAVIQVAGDLLARVVDHRRR</sequence>
<gene>
    <name evidence="10" type="ORF">ID810_11825</name>
</gene>
<evidence type="ECO:0000256" key="2">
    <source>
        <dbReference type="ARBA" id="ARBA00007069"/>
    </source>
</evidence>
<evidence type="ECO:0000256" key="4">
    <source>
        <dbReference type="ARBA" id="ARBA00022475"/>
    </source>
</evidence>
<evidence type="ECO:0000259" key="9">
    <source>
        <dbReference type="PROSITE" id="PS50928"/>
    </source>
</evidence>
<evidence type="ECO:0000256" key="8">
    <source>
        <dbReference type="RuleBase" id="RU363032"/>
    </source>
</evidence>
<evidence type="ECO:0000256" key="1">
    <source>
        <dbReference type="ARBA" id="ARBA00004651"/>
    </source>
</evidence>